<name>A0A1Y5PBP1_9MYCO</name>
<evidence type="ECO:0008006" key="2">
    <source>
        <dbReference type="Google" id="ProtNLM"/>
    </source>
</evidence>
<proteinExistence type="predicted"/>
<dbReference type="AlphaFoldDB" id="A0A1Y5PBP1"/>
<dbReference type="EMBL" id="FLQS01000008">
    <property type="protein sequence ID" value="SBS73318.1"/>
    <property type="molecule type" value="Genomic_DNA"/>
</dbReference>
<sequence length="310" mass="34496">MPDVLTEREWTARAAAHRARVETFTGPHGRRAQRGEAHPVWDFLFSYYSLRPRQLRVWHPGYGTALAGPAAAEYLDRAGYAAGAGGVTVGPEFLSSRRDTVGFVADLLRATEDRAPQFGCFGMHEWAMVYRADAVRHDGVPLRLGSAGTDAVVEAMSLRCTHFDAFRFFTEAAAPRNRGVPTRADQREWEQPGCLHANMDLYKWCYKLGPLVDARLLVDCLELAAEARELDMRASPYDLTHLGFEPITVEEAAGRAEYVRRQGLISERAAPLRAALLAWCERLLACDRRNCAYSAYDGVSEGFLPAGKMN</sequence>
<accession>A0A1Y5PBP1</accession>
<organism evidence="1">
    <name type="scientific">uncultured Mycobacterium sp</name>
    <dbReference type="NCBI Taxonomy" id="171292"/>
    <lineage>
        <taxon>Bacteria</taxon>
        <taxon>Bacillati</taxon>
        <taxon>Actinomycetota</taxon>
        <taxon>Actinomycetes</taxon>
        <taxon>Mycobacteriales</taxon>
        <taxon>Mycobacteriaceae</taxon>
        <taxon>Mycobacterium</taxon>
        <taxon>environmental samples</taxon>
    </lineage>
</organism>
<gene>
    <name evidence="1" type="ORF">MHPYR_160105</name>
</gene>
<reference evidence="1" key="1">
    <citation type="submission" date="2016-03" db="EMBL/GenBank/DDBJ databases">
        <authorList>
            <person name="Ploux O."/>
        </authorList>
    </citation>
    <scope>NUCLEOTIDE SEQUENCE</scope>
    <source>
        <strain evidence="1">UC10</strain>
    </source>
</reference>
<protein>
    <recommendedName>
        <fullName evidence="2">3-methyladenine DNA glycosylase</fullName>
    </recommendedName>
</protein>
<evidence type="ECO:0000313" key="1">
    <source>
        <dbReference type="EMBL" id="SBS73318.1"/>
    </source>
</evidence>